<dbReference type="EMBL" id="CM023479">
    <property type="protein sequence ID" value="KAH7975178.1"/>
    <property type="molecule type" value="Genomic_DNA"/>
</dbReference>
<reference evidence="1" key="1">
    <citation type="submission" date="2020-05" db="EMBL/GenBank/DDBJ databases">
        <title>Large-scale comparative analyses of tick genomes elucidate their genetic diversity and vector capacities.</title>
        <authorList>
            <person name="Jia N."/>
            <person name="Wang J."/>
            <person name="Shi W."/>
            <person name="Du L."/>
            <person name="Sun Y."/>
            <person name="Zhan W."/>
            <person name="Jiang J."/>
            <person name="Wang Q."/>
            <person name="Zhang B."/>
            <person name="Ji P."/>
            <person name="Sakyi L.B."/>
            <person name="Cui X."/>
            <person name="Yuan T."/>
            <person name="Jiang B."/>
            <person name="Yang W."/>
            <person name="Lam T.T.-Y."/>
            <person name="Chang Q."/>
            <person name="Ding S."/>
            <person name="Wang X."/>
            <person name="Zhu J."/>
            <person name="Ruan X."/>
            <person name="Zhao L."/>
            <person name="Wei J."/>
            <person name="Que T."/>
            <person name="Du C."/>
            <person name="Cheng J."/>
            <person name="Dai P."/>
            <person name="Han X."/>
            <person name="Huang E."/>
            <person name="Gao Y."/>
            <person name="Liu J."/>
            <person name="Shao H."/>
            <person name="Ye R."/>
            <person name="Li L."/>
            <person name="Wei W."/>
            <person name="Wang X."/>
            <person name="Wang C."/>
            <person name="Yang T."/>
            <person name="Huo Q."/>
            <person name="Li W."/>
            <person name="Guo W."/>
            <person name="Chen H."/>
            <person name="Zhou L."/>
            <person name="Ni X."/>
            <person name="Tian J."/>
            <person name="Zhou Y."/>
            <person name="Sheng Y."/>
            <person name="Liu T."/>
            <person name="Pan Y."/>
            <person name="Xia L."/>
            <person name="Li J."/>
            <person name="Zhao F."/>
            <person name="Cao W."/>
        </authorList>
    </citation>
    <scope>NUCLEOTIDE SEQUENCE</scope>
    <source>
        <strain evidence="1">Dsil-2018</strain>
    </source>
</reference>
<organism evidence="1 2">
    <name type="scientific">Dermacentor silvarum</name>
    <name type="common">Tick</name>
    <dbReference type="NCBI Taxonomy" id="543639"/>
    <lineage>
        <taxon>Eukaryota</taxon>
        <taxon>Metazoa</taxon>
        <taxon>Ecdysozoa</taxon>
        <taxon>Arthropoda</taxon>
        <taxon>Chelicerata</taxon>
        <taxon>Arachnida</taxon>
        <taxon>Acari</taxon>
        <taxon>Parasitiformes</taxon>
        <taxon>Ixodida</taxon>
        <taxon>Ixodoidea</taxon>
        <taxon>Ixodidae</taxon>
        <taxon>Rhipicephalinae</taxon>
        <taxon>Dermacentor</taxon>
    </lineage>
</organism>
<evidence type="ECO:0000313" key="2">
    <source>
        <dbReference type="Proteomes" id="UP000821865"/>
    </source>
</evidence>
<name>A0ACB8DS33_DERSI</name>
<evidence type="ECO:0000313" key="1">
    <source>
        <dbReference type="EMBL" id="KAH7975178.1"/>
    </source>
</evidence>
<sequence length="160" mass="17893">MELSSDTLIGFAKMLASNSTLELVELFEVRPAKKDQVSPLFEKELYASAFKRLRFLWPEQLLPQLTSLLREQAWNPELSVSVTSSVDEAILREFFDAVRSGAQFLQRISFFGVSAAVVKPGDEVGNLLVQANVSLRELFNLEDSLIPSSESLETSRPVKV</sequence>
<proteinExistence type="predicted"/>
<comment type="caution">
    <text evidence="1">The sequence shown here is derived from an EMBL/GenBank/DDBJ whole genome shotgun (WGS) entry which is preliminary data.</text>
</comment>
<protein>
    <submittedName>
        <fullName evidence="1">Uncharacterized protein</fullName>
    </submittedName>
</protein>
<gene>
    <name evidence="1" type="ORF">HPB49_024767</name>
</gene>
<accession>A0ACB8DS33</accession>
<dbReference type="Proteomes" id="UP000821865">
    <property type="component" value="Chromosome 10"/>
</dbReference>
<keyword evidence="2" id="KW-1185">Reference proteome</keyword>